<gene>
    <name evidence="1" type="ORF">EXIGLDRAFT_614387</name>
</gene>
<sequence>MAVEAVLKEHPLPADDPLYGPDKIKVISVSKLRNGGVLFNFGDKLSADWVKRNRVLFAASFDPAALVRDRGYQILVKNVPVGTDIDKAETLRAIEKGNGLPDNSLLGAAWLKPIERRRKEQQNAHLRIAVSDPTWANALI</sequence>
<dbReference type="Proteomes" id="UP000077266">
    <property type="component" value="Unassembled WGS sequence"/>
</dbReference>
<evidence type="ECO:0000313" key="2">
    <source>
        <dbReference type="Proteomes" id="UP000077266"/>
    </source>
</evidence>
<dbReference type="OrthoDB" id="2800503at2759"/>
<name>A0A165HTB6_EXIGL</name>
<dbReference type="InParanoid" id="A0A165HTB6"/>
<protein>
    <submittedName>
        <fullName evidence="1">Uncharacterized protein</fullName>
    </submittedName>
</protein>
<evidence type="ECO:0000313" key="1">
    <source>
        <dbReference type="EMBL" id="KZV92436.1"/>
    </source>
</evidence>
<proteinExistence type="predicted"/>
<keyword evidence="2" id="KW-1185">Reference proteome</keyword>
<feature type="non-terminal residue" evidence="1">
    <location>
        <position position="140"/>
    </location>
</feature>
<dbReference type="STRING" id="1314781.A0A165HTB6"/>
<dbReference type="EMBL" id="KV426008">
    <property type="protein sequence ID" value="KZV92436.1"/>
    <property type="molecule type" value="Genomic_DNA"/>
</dbReference>
<organism evidence="1 2">
    <name type="scientific">Exidia glandulosa HHB12029</name>
    <dbReference type="NCBI Taxonomy" id="1314781"/>
    <lineage>
        <taxon>Eukaryota</taxon>
        <taxon>Fungi</taxon>
        <taxon>Dikarya</taxon>
        <taxon>Basidiomycota</taxon>
        <taxon>Agaricomycotina</taxon>
        <taxon>Agaricomycetes</taxon>
        <taxon>Auriculariales</taxon>
        <taxon>Exidiaceae</taxon>
        <taxon>Exidia</taxon>
    </lineage>
</organism>
<accession>A0A165HTB6</accession>
<reference evidence="1 2" key="1">
    <citation type="journal article" date="2016" name="Mol. Biol. Evol.">
        <title>Comparative Genomics of Early-Diverging Mushroom-Forming Fungi Provides Insights into the Origins of Lignocellulose Decay Capabilities.</title>
        <authorList>
            <person name="Nagy L.G."/>
            <person name="Riley R."/>
            <person name="Tritt A."/>
            <person name="Adam C."/>
            <person name="Daum C."/>
            <person name="Floudas D."/>
            <person name="Sun H."/>
            <person name="Yadav J.S."/>
            <person name="Pangilinan J."/>
            <person name="Larsson K.H."/>
            <person name="Matsuura K."/>
            <person name="Barry K."/>
            <person name="Labutti K."/>
            <person name="Kuo R."/>
            <person name="Ohm R.A."/>
            <person name="Bhattacharya S.S."/>
            <person name="Shirouzu T."/>
            <person name="Yoshinaga Y."/>
            <person name="Martin F.M."/>
            <person name="Grigoriev I.V."/>
            <person name="Hibbett D.S."/>
        </authorList>
    </citation>
    <scope>NUCLEOTIDE SEQUENCE [LARGE SCALE GENOMIC DNA]</scope>
    <source>
        <strain evidence="1 2">HHB12029</strain>
    </source>
</reference>
<dbReference type="AlphaFoldDB" id="A0A165HTB6"/>